<sequence>MKFLRRRGRAEETSPKPVDTEPVNTEPADVEADAAARARAFWQRWDDMLPEISAALGDNVPHRVDHQLAAAAAAVHPNLAISIERGETAVYALVLTSQADPELRVYTDAWKAAAPAADSLFEYHDAIPPVPDPTQVTVNLRGEKYALSDVRVAPQVDEAEGLVDVAVYHPGFAGLEDEAKAALTFLPLDATLGERLAADRIGRVETAEAEPQGAIGLLEFRELVRGLGSGEGAAPGGA</sequence>
<evidence type="ECO:0000313" key="3">
    <source>
        <dbReference type="Proteomes" id="UP001500979"/>
    </source>
</evidence>
<proteinExistence type="predicted"/>
<dbReference type="EMBL" id="BAAAUX010000005">
    <property type="protein sequence ID" value="GAA2779047.1"/>
    <property type="molecule type" value="Genomic_DNA"/>
</dbReference>
<feature type="region of interest" description="Disordered" evidence="1">
    <location>
        <begin position="1"/>
        <end position="31"/>
    </location>
</feature>
<keyword evidence="3" id="KW-1185">Reference proteome</keyword>
<comment type="caution">
    <text evidence="2">The sequence shown here is derived from an EMBL/GenBank/DDBJ whole genome shotgun (WGS) entry which is preliminary data.</text>
</comment>
<evidence type="ECO:0000256" key="1">
    <source>
        <dbReference type="SAM" id="MobiDB-lite"/>
    </source>
</evidence>
<protein>
    <recommendedName>
        <fullName evidence="4">SseB protein N-terminal domain-containing protein</fullName>
    </recommendedName>
</protein>
<reference evidence="2 3" key="1">
    <citation type="journal article" date="2019" name="Int. J. Syst. Evol. Microbiol.">
        <title>The Global Catalogue of Microorganisms (GCM) 10K type strain sequencing project: providing services to taxonomists for standard genome sequencing and annotation.</title>
        <authorList>
            <consortium name="The Broad Institute Genomics Platform"/>
            <consortium name="The Broad Institute Genome Sequencing Center for Infectious Disease"/>
            <person name="Wu L."/>
            <person name="Ma J."/>
        </authorList>
    </citation>
    <scope>NUCLEOTIDE SEQUENCE [LARGE SCALE GENOMIC DNA]</scope>
    <source>
        <strain evidence="2 3">JCM 9383</strain>
    </source>
</reference>
<accession>A0ABN3V5C6</accession>
<gene>
    <name evidence="2" type="ORF">GCM10010470_10800</name>
</gene>
<evidence type="ECO:0008006" key="4">
    <source>
        <dbReference type="Google" id="ProtNLM"/>
    </source>
</evidence>
<evidence type="ECO:0000313" key="2">
    <source>
        <dbReference type="EMBL" id="GAA2779047.1"/>
    </source>
</evidence>
<dbReference type="Proteomes" id="UP001500979">
    <property type="component" value="Unassembled WGS sequence"/>
</dbReference>
<name>A0ABN3V5C6_9PSEU</name>
<organism evidence="2 3">
    <name type="scientific">Saccharopolyspora taberi</name>
    <dbReference type="NCBI Taxonomy" id="60895"/>
    <lineage>
        <taxon>Bacteria</taxon>
        <taxon>Bacillati</taxon>
        <taxon>Actinomycetota</taxon>
        <taxon>Actinomycetes</taxon>
        <taxon>Pseudonocardiales</taxon>
        <taxon>Pseudonocardiaceae</taxon>
        <taxon>Saccharopolyspora</taxon>
    </lineage>
</organism>